<dbReference type="AlphaFoldDB" id="A0A9P4TSZ6"/>
<dbReference type="EMBL" id="MU007114">
    <property type="protein sequence ID" value="KAF2420007.1"/>
    <property type="molecule type" value="Genomic_DNA"/>
</dbReference>
<gene>
    <name evidence="2" type="ORF">EJ08DRAFT_32325</name>
</gene>
<proteinExistence type="predicted"/>
<keyword evidence="3" id="KW-1185">Reference proteome</keyword>
<feature type="region of interest" description="Disordered" evidence="1">
    <location>
        <begin position="172"/>
        <end position="192"/>
    </location>
</feature>
<protein>
    <submittedName>
        <fullName evidence="2">Uncharacterized protein</fullName>
    </submittedName>
</protein>
<evidence type="ECO:0000313" key="2">
    <source>
        <dbReference type="EMBL" id="KAF2420007.1"/>
    </source>
</evidence>
<sequence length="457" mass="50264">MANEPDMSLISDLYEEMDRKPPAIEARKLLAAQFITAGWMDDARGAVEELSMLCSDDDVKNLRKLLVKDDPESQPPPPPYSPAVATATSSGSRRTPAPPIKPAILPSDPNKLNSEKESLIQGYTTLRAKAKALFRDSQLVLGLRQRKGLPIDDGPPLYGLEELAAGRITTVLKGQPNSNSNSDNTPLSTFPRPPDSARAVAKRMQANPTGATALVTADLDYMLHWLPEPMNNDIKREMLAKRVRTLNAALPKNFYASTHVAMMHMDHECLDRKYVNDETMLGDTIAEIPRALFYATEDNYAWSMDELVQAITSNNGVFRNPLSKHMFTPADISAILQHPLGKPLAALSIEQGRLKKGVRAATVDAMEKMAKAFMEDMEENALESRNAVDEFLAFLATLPDAEQQAIDKLSVPAKDTHTGQAFDGTIGEAVRDAKANKLCFHKAGDLIQQAVVHLRKK</sequence>
<name>A0A9P4TSZ6_9PEZI</name>
<evidence type="ECO:0000256" key="1">
    <source>
        <dbReference type="SAM" id="MobiDB-lite"/>
    </source>
</evidence>
<reference evidence="2" key="1">
    <citation type="journal article" date="2020" name="Stud. Mycol.">
        <title>101 Dothideomycetes genomes: a test case for predicting lifestyles and emergence of pathogens.</title>
        <authorList>
            <person name="Haridas S."/>
            <person name="Albert R."/>
            <person name="Binder M."/>
            <person name="Bloem J."/>
            <person name="Labutti K."/>
            <person name="Salamov A."/>
            <person name="Andreopoulos B."/>
            <person name="Baker S."/>
            <person name="Barry K."/>
            <person name="Bills G."/>
            <person name="Bluhm B."/>
            <person name="Cannon C."/>
            <person name="Castanera R."/>
            <person name="Culley D."/>
            <person name="Daum C."/>
            <person name="Ezra D."/>
            <person name="Gonzalez J."/>
            <person name="Henrissat B."/>
            <person name="Kuo A."/>
            <person name="Liang C."/>
            <person name="Lipzen A."/>
            <person name="Lutzoni F."/>
            <person name="Magnuson J."/>
            <person name="Mondo S."/>
            <person name="Nolan M."/>
            <person name="Ohm R."/>
            <person name="Pangilinan J."/>
            <person name="Park H.-J."/>
            <person name="Ramirez L."/>
            <person name="Alfaro M."/>
            <person name="Sun H."/>
            <person name="Tritt A."/>
            <person name="Yoshinaga Y."/>
            <person name="Zwiers L.-H."/>
            <person name="Turgeon B."/>
            <person name="Goodwin S."/>
            <person name="Spatafora J."/>
            <person name="Crous P."/>
            <person name="Grigoriev I."/>
        </authorList>
    </citation>
    <scope>NUCLEOTIDE SEQUENCE</scope>
    <source>
        <strain evidence="2">CBS 130266</strain>
    </source>
</reference>
<comment type="caution">
    <text evidence="2">The sequence shown here is derived from an EMBL/GenBank/DDBJ whole genome shotgun (WGS) entry which is preliminary data.</text>
</comment>
<evidence type="ECO:0000313" key="3">
    <source>
        <dbReference type="Proteomes" id="UP000800235"/>
    </source>
</evidence>
<feature type="compositionally biased region" description="Polar residues" evidence="1">
    <location>
        <begin position="175"/>
        <end position="188"/>
    </location>
</feature>
<accession>A0A9P4TSZ6</accession>
<organism evidence="2 3">
    <name type="scientific">Tothia fuscella</name>
    <dbReference type="NCBI Taxonomy" id="1048955"/>
    <lineage>
        <taxon>Eukaryota</taxon>
        <taxon>Fungi</taxon>
        <taxon>Dikarya</taxon>
        <taxon>Ascomycota</taxon>
        <taxon>Pezizomycotina</taxon>
        <taxon>Dothideomycetes</taxon>
        <taxon>Pleosporomycetidae</taxon>
        <taxon>Venturiales</taxon>
        <taxon>Cylindrosympodiaceae</taxon>
        <taxon>Tothia</taxon>
    </lineage>
</organism>
<dbReference type="OrthoDB" id="5379086at2759"/>
<dbReference type="Proteomes" id="UP000800235">
    <property type="component" value="Unassembled WGS sequence"/>
</dbReference>
<feature type="region of interest" description="Disordered" evidence="1">
    <location>
        <begin position="68"/>
        <end position="113"/>
    </location>
</feature>